<evidence type="ECO:0000313" key="4">
    <source>
        <dbReference type="Proteomes" id="UP000002296"/>
    </source>
</evidence>
<feature type="transmembrane region" description="Helical" evidence="2">
    <location>
        <begin position="91"/>
        <end position="111"/>
    </location>
</feature>
<dbReference type="EMBL" id="AAHK01000060">
    <property type="protein sequence ID" value="EAN98319.1"/>
    <property type="molecule type" value="Genomic_DNA"/>
</dbReference>
<comment type="caution">
    <text evidence="3">The sequence shown here is derived from an EMBL/GenBank/DDBJ whole genome shotgun (WGS) entry which is preliminary data.</text>
</comment>
<name>Q4E0K1_TRYCC</name>
<organism evidence="3 4">
    <name type="scientific">Trypanosoma cruzi (strain CL Brener)</name>
    <dbReference type="NCBI Taxonomy" id="353153"/>
    <lineage>
        <taxon>Eukaryota</taxon>
        <taxon>Discoba</taxon>
        <taxon>Euglenozoa</taxon>
        <taxon>Kinetoplastea</taxon>
        <taxon>Metakinetoplastina</taxon>
        <taxon>Trypanosomatida</taxon>
        <taxon>Trypanosomatidae</taxon>
        <taxon>Trypanosoma</taxon>
        <taxon>Schizotrypanum</taxon>
    </lineage>
</organism>
<accession>Q4E0K1</accession>
<dbReference type="Proteomes" id="UP000002296">
    <property type="component" value="Unassembled WGS sequence"/>
</dbReference>
<sequence length="552" mass="62147">MYLAMCFCWGIFTTFLSSFSFFFVCVFFLLSLRRGKKGGGWVGKEKEIHHKRDTCGFRLADTHVCIHLKEREKKKRNRAPHPTGATEINSFFFPPLSLCVLVFVSLCGMSVHSGFSGASRVGTTYHSIKGYSGAGTPGNPLVDGKKTDDPYVAELQDLQAILRNPSLRVESDGSAVYDPNYLPKNKKIISMAPYDSSGEYDPVEPIFWLTCACVVGLGAFIAFLILSLLLLELDVMRGTIIYVAAGSCAGFLFITMFLFYAFSSKDERWFGRLVDGFIGAAPFIVLGALIGYTYSGLILMMVQIVNDDRESVQISWWFAIFSSVPPFLLLFMPMFVAAMQVQEASAISARIFRGIPSQPPGYIPRTNNSGQYLFSATRRFIVGFAMGVGLAAYYAITCFALGMAAYGLYCSTELYFWIPIAVVVPVFLLIIILVALLLYFSPFTLRCVFAPWTEPLLAWSPVALRSAYFPRYHTGVTVKQMIRQTNNTTRKAGRHHVRGDCARAEELYEDADAQRAEIERRGIKLRERECRGWRKLQRRRRSNMIRKDLEKK</sequence>
<keyword evidence="4" id="KW-1185">Reference proteome</keyword>
<keyword evidence="2" id="KW-0472">Membrane</keyword>
<dbReference type="GeneID" id="3552780"/>
<gene>
    <name evidence="3" type="ORF">Tc00.1047053509429.280</name>
</gene>
<feature type="transmembrane region" description="Helical" evidence="2">
    <location>
        <begin position="273"/>
        <end position="294"/>
    </location>
</feature>
<protein>
    <submittedName>
        <fullName evidence="3">Uncharacterized protein</fullName>
    </submittedName>
</protein>
<proteinExistence type="predicted"/>
<dbReference type="SMR" id="Q4E0K1"/>
<evidence type="ECO:0000256" key="1">
    <source>
        <dbReference type="SAM" id="Coils"/>
    </source>
</evidence>
<dbReference type="RefSeq" id="XP_820170.1">
    <property type="nucleotide sequence ID" value="XM_815077.1"/>
</dbReference>
<dbReference type="InParanoid" id="Q4E0K1"/>
<feature type="transmembrane region" description="Helical" evidence="2">
    <location>
        <begin position="206"/>
        <end position="228"/>
    </location>
</feature>
<keyword evidence="2" id="KW-1133">Transmembrane helix</keyword>
<dbReference type="AlphaFoldDB" id="Q4E0K1"/>
<keyword evidence="1" id="KW-0175">Coiled coil</keyword>
<feature type="transmembrane region" description="Helical" evidence="2">
    <location>
        <begin position="314"/>
        <end position="338"/>
    </location>
</feature>
<evidence type="ECO:0000256" key="2">
    <source>
        <dbReference type="SAM" id="Phobius"/>
    </source>
</evidence>
<reference evidence="3 4" key="1">
    <citation type="journal article" date="2005" name="Science">
        <title>The genome sequence of Trypanosoma cruzi, etiologic agent of Chagas disease.</title>
        <authorList>
            <person name="El-Sayed N.M."/>
            <person name="Myler P.J."/>
            <person name="Bartholomeu D.C."/>
            <person name="Nilsson D."/>
            <person name="Aggarwal G."/>
            <person name="Tran A.N."/>
            <person name="Ghedin E."/>
            <person name="Worthey E.A."/>
            <person name="Delcher A.L."/>
            <person name="Blandin G."/>
            <person name="Westenberger S.J."/>
            <person name="Caler E."/>
            <person name="Cerqueira G.C."/>
            <person name="Branche C."/>
            <person name="Haas B."/>
            <person name="Anupama A."/>
            <person name="Arner E."/>
            <person name="Aslund L."/>
            <person name="Attipoe P."/>
            <person name="Bontempi E."/>
            <person name="Bringaud F."/>
            <person name="Burton P."/>
            <person name="Cadag E."/>
            <person name="Campbell D.A."/>
            <person name="Carrington M."/>
            <person name="Crabtree J."/>
            <person name="Darban H."/>
            <person name="da Silveira J.F."/>
            <person name="de Jong P."/>
            <person name="Edwards K."/>
            <person name="Englund P.T."/>
            <person name="Fazelina G."/>
            <person name="Feldblyum T."/>
            <person name="Ferella M."/>
            <person name="Frasch A.C."/>
            <person name="Gull K."/>
            <person name="Horn D."/>
            <person name="Hou L."/>
            <person name="Huang Y."/>
            <person name="Kindlund E."/>
            <person name="Klingbeil M."/>
            <person name="Kluge S."/>
            <person name="Koo H."/>
            <person name="Lacerda D."/>
            <person name="Levin M.J."/>
            <person name="Lorenzi H."/>
            <person name="Louie T."/>
            <person name="Machado C.R."/>
            <person name="McCulloch R."/>
            <person name="McKenna A."/>
            <person name="Mizuno Y."/>
            <person name="Mottram J.C."/>
            <person name="Nelson S."/>
            <person name="Ochaya S."/>
            <person name="Osoegawa K."/>
            <person name="Pai G."/>
            <person name="Parsons M."/>
            <person name="Pentony M."/>
            <person name="Pettersson U."/>
            <person name="Pop M."/>
            <person name="Ramirez J.L."/>
            <person name="Rinta J."/>
            <person name="Robertson L."/>
            <person name="Salzberg S.L."/>
            <person name="Sanchez D.O."/>
            <person name="Seyler A."/>
            <person name="Sharma R."/>
            <person name="Shetty J."/>
            <person name="Simpson A.J."/>
            <person name="Sisk E."/>
            <person name="Tammi M.T."/>
            <person name="Tarleton R."/>
            <person name="Teixeira S."/>
            <person name="Van Aken S."/>
            <person name="Vogt C."/>
            <person name="Ward P.N."/>
            <person name="Wickstead B."/>
            <person name="Wortman J."/>
            <person name="White O."/>
            <person name="Fraser C.M."/>
            <person name="Stuart K.D."/>
            <person name="Andersson B."/>
        </authorList>
    </citation>
    <scope>NUCLEOTIDE SEQUENCE [LARGE SCALE GENOMIC DNA]</scope>
    <source>
        <strain evidence="3 4">CL Brener</strain>
    </source>
</reference>
<feature type="transmembrane region" description="Helical" evidence="2">
    <location>
        <begin position="240"/>
        <end position="261"/>
    </location>
</feature>
<feature type="transmembrane region" description="Helical" evidence="2">
    <location>
        <begin position="414"/>
        <end position="440"/>
    </location>
</feature>
<keyword evidence="2" id="KW-0812">Transmembrane</keyword>
<evidence type="ECO:0000313" key="3">
    <source>
        <dbReference type="EMBL" id="EAN98319.1"/>
    </source>
</evidence>
<feature type="transmembrane region" description="Helical" evidence="2">
    <location>
        <begin position="380"/>
        <end position="408"/>
    </location>
</feature>
<dbReference type="PaxDb" id="353153-Q4E0K1"/>
<feature type="transmembrane region" description="Helical" evidence="2">
    <location>
        <begin position="7"/>
        <end position="30"/>
    </location>
</feature>
<feature type="coiled-coil region" evidence="1">
    <location>
        <begin position="501"/>
        <end position="528"/>
    </location>
</feature>
<dbReference type="KEGG" id="tcr:509429.280"/>